<accession>A0A9D2B1H3</accession>
<proteinExistence type="predicted"/>
<dbReference type="AlphaFoldDB" id="A0A9D2B1H3"/>
<dbReference type="Proteomes" id="UP000886829">
    <property type="component" value="Unassembled WGS sequence"/>
</dbReference>
<dbReference type="InterPro" id="IPR029024">
    <property type="entry name" value="TerB-like"/>
</dbReference>
<feature type="compositionally biased region" description="Polar residues" evidence="1">
    <location>
        <begin position="54"/>
        <end position="63"/>
    </location>
</feature>
<dbReference type="InterPro" id="IPR007486">
    <property type="entry name" value="YebE"/>
</dbReference>
<dbReference type="EMBL" id="DXEV01000111">
    <property type="protein sequence ID" value="HIX56966.1"/>
    <property type="molecule type" value="Genomic_DNA"/>
</dbReference>
<evidence type="ECO:0000256" key="1">
    <source>
        <dbReference type="SAM" id="MobiDB-lite"/>
    </source>
</evidence>
<comment type="caution">
    <text evidence="2">The sequence shown here is derived from an EMBL/GenBank/DDBJ whole genome shotgun (WGS) entry which is preliminary data.</text>
</comment>
<reference evidence="2" key="2">
    <citation type="submission" date="2021-04" db="EMBL/GenBank/DDBJ databases">
        <authorList>
            <person name="Gilroy R."/>
        </authorList>
    </citation>
    <scope>NUCLEOTIDE SEQUENCE</scope>
    <source>
        <strain evidence="2">USASDec5-558</strain>
    </source>
</reference>
<feature type="region of interest" description="Disordered" evidence="1">
    <location>
        <begin position="125"/>
        <end position="145"/>
    </location>
</feature>
<evidence type="ECO:0000313" key="2">
    <source>
        <dbReference type="EMBL" id="HIX56966.1"/>
    </source>
</evidence>
<dbReference type="Pfam" id="PF04391">
    <property type="entry name" value="DUF533"/>
    <property type="match status" value="1"/>
</dbReference>
<feature type="region of interest" description="Disordered" evidence="1">
    <location>
        <begin position="48"/>
        <end position="71"/>
    </location>
</feature>
<protein>
    <submittedName>
        <fullName evidence="2">Tellurite resistance TerB family protein</fullName>
    </submittedName>
</protein>
<sequence>MIDDNLGQGAAPSSEQVDEMLHASLHMTEALNIANGLNETLVSQTRKALAGKNRLNSQQTQPLEKNADNRSLDRHVDSYFCKPEMLTQHIQLMSSKSRYMPQVEEGVEDPNERSSFDAQLVANDTNSVGDTHSIGNSGSTVNGERVPEGISQQEQSAKGTAQPQESYQKRIVTILAQGIFRQWLQRRTMRLLQDSPNLVETHESVFYHTAMLLIQNMIFAMRADGQIDRNEQQSVLDFCIGVFHDWIKNIRGELDRMLTIDLDPELLARQVEFSEESIDLYLLAAVMLDRNHFLEQSYLENLAACLGIDPTLRRHLNERAHALVRNEDQAAELNAASILKTVRQGVSA</sequence>
<reference evidence="2" key="1">
    <citation type="journal article" date="2021" name="PeerJ">
        <title>Extensive microbial diversity within the chicken gut microbiome revealed by metagenomics and culture.</title>
        <authorList>
            <person name="Gilroy R."/>
            <person name="Ravi A."/>
            <person name="Getino M."/>
            <person name="Pursley I."/>
            <person name="Horton D.L."/>
            <person name="Alikhan N.F."/>
            <person name="Baker D."/>
            <person name="Gharbi K."/>
            <person name="Hall N."/>
            <person name="Watson M."/>
            <person name="Adriaenssens E.M."/>
            <person name="Foster-Nyarko E."/>
            <person name="Jarju S."/>
            <person name="Secka A."/>
            <person name="Antonio M."/>
            <person name="Oren A."/>
            <person name="Chaudhuri R.R."/>
            <person name="La Ragione R."/>
            <person name="Hildebrand F."/>
            <person name="Pallen M.J."/>
        </authorList>
    </citation>
    <scope>NUCLEOTIDE SEQUENCE</scope>
    <source>
        <strain evidence="2">USASDec5-558</strain>
    </source>
</reference>
<dbReference type="SUPFAM" id="SSF158682">
    <property type="entry name" value="TerB-like"/>
    <property type="match status" value="1"/>
</dbReference>
<organism evidence="2 3">
    <name type="scientific">Candidatus Anaerobiospirillum pullistercoris</name>
    <dbReference type="NCBI Taxonomy" id="2838452"/>
    <lineage>
        <taxon>Bacteria</taxon>
        <taxon>Pseudomonadati</taxon>
        <taxon>Pseudomonadota</taxon>
        <taxon>Gammaproteobacteria</taxon>
        <taxon>Aeromonadales</taxon>
        <taxon>Succinivibrionaceae</taxon>
        <taxon>Anaerobiospirillum</taxon>
    </lineage>
</organism>
<name>A0A9D2B1H3_9GAMM</name>
<gene>
    <name evidence="2" type="ORF">H9850_05795</name>
</gene>
<evidence type="ECO:0000313" key="3">
    <source>
        <dbReference type="Proteomes" id="UP000886829"/>
    </source>
</evidence>
<feature type="compositionally biased region" description="Polar residues" evidence="1">
    <location>
        <begin position="125"/>
        <end position="142"/>
    </location>
</feature>